<dbReference type="GeneID" id="42003300"/>
<dbReference type="EMBL" id="QEAO01000008">
    <property type="protein sequence ID" value="TPX35459.1"/>
    <property type="molecule type" value="Genomic_DNA"/>
</dbReference>
<keyword evidence="6" id="KW-0539">Nucleus</keyword>
<comment type="similarity">
    <text evidence="7">Belongs to the WD repeat UTP18 family.</text>
</comment>
<dbReference type="InterPro" id="IPR001680">
    <property type="entry name" value="WD40_rpt"/>
</dbReference>
<dbReference type="PANTHER" id="PTHR18359:SF0">
    <property type="entry name" value="U3 SMALL NUCLEOLAR RNA-ASSOCIATED PROTEIN 18 HOMOLOG"/>
    <property type="match status" value="1"/>
</dbReference>
<dbReference type="InterPro" id="IPR036322">
    <property type="entry name" value="WD40_repeat_dom_sf"/>
</dbReference>
<evidence type="ECO:0000256" key="7">
    <source>
        <dbReference type="ARBA" id="ARBA00025767"/>
    </source>
</evidence>
<dbReference type="GO" id="GO:0006364">
    <property type="term" value="P:rRNA processing"/>
    <property type="evidence" value="ECO:0007669"/>
    <property type="project" value="UniProtKB-KW"/>
</dbReference>
<dbReference type="OrthoDB" id="1935146at2759"/>
<dbReference type="SMART" id="SM00320">
    <property type="entry name" value="WD40"/>
    <property type="match status" value="4"/>
</dbReference>
<feature type="compositionally biased region" description="Pro residues" evidence="9">
    <location>
        <begin position="1"/>
        <end position="11"/>
    </location>
</feature>
<dbReference type="GO" id="GO:0032040">
    <property type="term" value="C:small-subunit processome"/>
    <property type="evidence" value="ECO:0007669"/>
    <property type="project" value="TreeGrafter"/>
</dbReference>
<name>A0A507C8I6_9FUNG</name>
<dbReference type="Proteomes" id="UP000319731">
    <property type="component" value="Unassembled WGS sequence"/>
</dbReference>
<dbReference type="PANTHER" id="PTHR18359">
    <property type="entry name" value="WD-REPEAT PROTEIN-RELATED"/>
    <property type="match status" value="1"/>
</dbReference>
<accession>A0A507C8I6</accession>
<gene>
    <name evidence="10" type="ORF">SmJEL517_g02075</name>
</gene>
<comment type="caution">
    <text evidence="10">The sequence shown here is derived from an EMBL/GenBank/DDBJ whole genome shotgun (WGS) entry which is preliminary data.</text>
</comment>
<comment type="subcellular location">
    <subcellularLocation>
        <location evidence="1">Nucleus</location>
        <location evidence="1">Nucleolus</location>
    </subcellularLocation>
</comment>
<keyword evidence="3" id="KW-0597">Phosphoprotein</keyword>
<proteinExistence type="inferred from homology"/>
<feature type="region of interest" description="Disordered" evidence="9">
    <location>
        <begin position="1"/>
        <end position="41"/>
    </location>
</feature>
<keyword evidence="2" id="KW-0698">rRNA processing</keyword>
<sequence length="556" mass="61746">MTSYALPPPNPELSRKRKRKKTPASIATIDNPEVSHPEPDNEELALEALLFGGEQPGRLDTLLSKAGKELDDSLTSHRLKEDTSRHLNDDDDDEASLLFTIDTKGSSVNPALEGQENSTRIDSTSQDINVLSTSSKTAELPQQKPAWEDDDDLFVEISNKSRLRKLRKTESENVVSSAEYEARLRTQFEKINPRPRWADGVIATDNDDDDEPMFLKTSGTITEKSTGVNLSPDAISVTRLKDGNQMAFSQCVIQSVQFHPKTPVMLTAGFDKTLRLFRIDGKVNPKIQSVWFKDMPIHQASFTADGKQVVLVGGRKHFYTYDMDRGDVQKVFGIRGRTEKSFEKFVVSPCNRYIAFIGDAGYIILVSRDTKQWIANLRMNGTVKSLCFSSDGEMIYSVGSDDEIYQFETRSRQCIYKVKDISTFKTTTIALSPNGQHLATGSRSGIVNIYDTAATFSSTTNGSVVAIKTLPNLTTSIHSLQFHPSNGALLFASRAKKDALRLAHLPSLKVFPNWPTAATPLSYINSVDFSPKGGFAAMGNDKGRVLLYKLNAWESY</sequence>
<evidence type="ECO:0000256" key="8">
    <source>
        <dbReference type="ARBA" id="ARBA00074442"/>
    </source>
</evidence>
<dbReference type="Pfam" id="PF00400">
    <property type="entry name" value="WD40"/>
    <property type="match status" value="3"/>
</dbReference>
<dbReference type="SUPFAM" id="SSF50978">
    <property type="entry name" value="WD40 repeat-like"/>
    <property type="match status" value="1"/>
</dbReference>
<dbReference type="STRING" id="1806994.A0A507C8I6"/>
<keyword evidence="11" id="KW-1185">Reference proteome</keyword>
<evidence type="ECO:0000256" key="4">
    <source>
        <dbReference type="ARBA" id="ARBA00022574"/>
    </source>
</evidence>
<evidence type="ECO:0000256" key="1">
    <source>
        <dbReference type="ARBA" id="ARBA00004604"/>
    </source>
</evidence>
<reference evidence="10 11" key="1">
    <citation type="journal article" date="2019" name="Sci. Rep.">
        <title>Comparative genomics of chytrid fungi reveal insights into the obligate biotrophic and pathogenic lifestyle of Synchytrium endobioticum.</title>
        <authorList>
            <person name="van de Vossenberg B.T.L.H."/>
            <person name="Warris S."/>
            <person name="Nguyen H.D.T."/>
            <person name="van Gent-Pelzer M.P.E."/>
            <person name="Joly D.L."/>
            <person name="van de Geest H.C."/>
            <person name="Bonants P.J.M."/>
            <person name="Smith D.S."/>
            <person name="Levesque C.A."/>
            <person name="van der Lee T.A.J."/>
        </authorList>
    </citation>
    <scope>NUCLEOTIDE SEQUENCE [LARGE SCALE GENOMIC DNA]</scope>
    <source>
        <strain evidence="10 11">JEL517</strain>
    </source>
</reference>
<evidence type="ECO:0000256" key="9">
    <source>
        <dbReference type="SAM" id="MobiDB-lite"/>
    </source>
</evidence>
<keyword evidence="4" id="KW-0853">WD repeat</keyword>
<dbReference type="FunFam" id="2.130.10.10:FF:000121">
    <property type="entry name" value="U3 small nucleolar RNA-associated protein 18 homolog"/>
    <property type="match status" value="1"/>
</dbReference>
<organism evidence="10 11">
    <name type="scientific">Synchytrium microbalum</name>
    <dbReference type="NCBI Taxonomy" id="1806994"/>
    <lineage>
        <taxon>Eukaryota</taxon>
        <taxon>Fungi</taxon>
        <taxon>Fungi incertae sedis</taxon>
        <taxon>Chytridiomycota</taxon>
        <taxon>Chytridiomycota incertae sedis</taxon>
        <taxon>Chytridiomycetes</taxon>
        <taxon>Synchytriales</taxon>
        <taxon>Synchytriaceae</taxon>
        <taxon>Synchytrium</taxon>
    </lineage>
</organism>
<evidence type="ECO:0000256" key="5">
    <source>
        <dbReference type="ARBA" id="ARBA00022737"/>
    </source>
</evidence>
<dbReference type="InterPro" id="IPR015943">
    <property type="entry name" value="WD40/YVTN_repeat-like_dom_sf"/>
</dbReference>
<evidence type="ECO:0000256" key="6">
    <source>
        <dbReference type="ARBA" id="ARBA00023242"/>
    </source>
</evidence>
<evidence type="ECO:0000256" key="2">
    <source>
        <dbReference type="ARBA" id="ARBA00022552"/>
    </source>
</evidence>
<dbReference type="RefSeq" id="XP_031025932.1">
    <property type="nucleotide sequence ID" value="XM_031168003.1"/>
</dbReference>
<dbReference type="AlphaFoldDB" id="A0A507C8I6"/>
<feature type="region of interest" description="Disordered" evidence="9">
    <location>
        <begin position="105"/>
        <end position="126"/>
    </location>
</feature>
<protein>
    <recommendedName>
        <fullName evidence="8">U3 small nucleolar RNA-associated protein 18 homolog</fullName>
    </recommendedName>
</protein>
<dbReference type="Gene3D" id="2.130.10.10">
    <property type="entry name" value="YVTN repeat-like/Quinoprotein amine dehydrogenase"/>
    <property type="match status" value="1"/>
</dbReference>
<evidence type="ECO:0000313" key="11">
    <source>
        <dbReference type="Proteomes" id="UP000319731"/>
    </source>
</evidence>
<dbReference type="GO" id="GO:0034388">
    <property type="term" value="C:Pwp2p-containing subcomplex of 90S preribosome"/>
    <property type="evidence" value="ECO:0007669"/>
    <property type="project" value="TreeGrafter"/>
</dbReference>
<dbReference type="InterPro" id="IPR045161">
    <property type="entry name" value="Utp18"/>
</dbReference>
<evidence type="ECO:0000256" key="3">
    <source>
        <dbReference type="ARBA" id="ARBA00022553"/>
    </source>
</evidence>
<evidence type="ECO:0000313" key="10">
    <source>
        <dbReference type="EMBL" id="TPX35459.1"/>
    </source>
</evidence>
<keyword evidence="5" id="KW-0677">Repeat</keyword>